<name>A0A8H7BYM8_9FUNG</name>
<dbReference type="SUPFAM" id="SSF48452">
    <property type="entry name" value="TPR-like"/>
    <property type="match status" value="1"/>
</dbReference>
<feature type="repeat" description="PPR" evidence="6">
    <location>
        <begin position="364"/>
        <end position="398"/>
    </location>
</feature>
<keyword evidence="2" id="KW-0677">Repeat</keyword>
<dbReference type="PANTHER" id="PTHR47447:SF17">
    <property type="entry name" value="OS12G0638900 PROTEIN"/>
    <property type="match status" value="1"/>
</dbReference>
<evidence type="ECO:0000259" key="7">
    <source>
        <dbReference type="Pfam" id="PF17177"/>
    </source>
</evidence>
<dbReference type="PROSITE" id="PS50005">
    <property type="entry name" value="TPR"/>
    <property type="match status" value="1"/>
</dbReference>
<dbReference type="PROSITE" id="PS51375">
    <property type="entry name" value="PPR"/>
    <property type="match status" value="4"/>
</dbReference>
<comment type="function">
    <text evidence="3">Regulates mitochondrial small subunit maturation by controlling 15S rRNA 5'-end processing. Localizes to the 5' precursor of the 15S rRNA in a position that is subsequently occupied by mS47 in the mature yeast mtSSU. Uses structure and sequence-specific RNA recognition, binding to a single-stranded region of the precursor and specifically recognizing bases -6 to -1. The exchange of Ccm1 for mS47 is coupled to the irreversible removal of precursor rRNA that is accompanied by conformational changes of the mitoribosomal proteins uS5m and mS26. These conformational changes signal completion of 5'-end rRNA processing through protection of the mature 5'-end of the 15S rRNA and stabilization of mS47. The removal of the 5' precursor together with the dissociation of Ccm1 may be catalyzed by the 5'-3' exoribonuclease Pet127. Involved in the specific removal of group I introns in mitochondrial encoded transcripts.</text>
</comment>
<dbReference type="Pfam" id="PF17177">
    <property type="entry name" value="PPR_long"/>
    <property type="match status" value="1"/>
</dbReference>
<feature type="repeat" description="TPR" evidence="5">
    <location>
        <begin position="295"/>
        <end position="328"/>
    </location>
</feature>
<evidence type="ECO:0000256" key="6">
    <source>
        <dbReference type="PROSITE-ProRule" id="PRU00708"/>
    </source>
</evidence>
<keyword evidence="9" id="KW-1185">Reference proteome</keyword>
<sequence length="601" mass="68871">MRSMKTRSLSTIAVSAEPAYEQSSKARTPKTYTDIPPRLDGPLAIFNLSDRVLLTDLELSIRLQHAEKAWSLFATLTSRDDPRYIPIPICSALYTLLLYAKSLAGDGKISKHREGQMNKILEYVEEEFDISRSQFLSEVNVLPMPSYKILQRALRMLSKRRAWAIYFDMVTRGDVKYVSRNNYLKLLSLIQADETLTDKERKRRMAFIAKQHGGSSENDRTLSKAEISLVGRLYHLLEKKDKKAFCVMVDEQLAKDASMDLVDEIIWRALQFDNLGAARYVMNRIQEWQGGLRSEVTYANMMNAYRELRQYDNALEMFEKMLALGVQPQLKSFNAALQIFAEQGSTEQASYILDSMIQLDVEPDVATYSEMIKASAKAGQIESCLRFYDIMRQNGIQPNAYTFSILIEAFSRQNNVTDVVRWFQIMLQNDIAPNEVVISCVLKAFSSQWKTHSAVLETVNRIARHAAHAGVKADATLYTILLRLESQTMGLRGALRVHREMLARFIEPNAYTYTMLIDVCGNNDMPSAAQQIFDLMKSSHRYPPNTVTYCAIMDAWQKAKRFDIVEKLAKEFMENSKTDKTGRLWTDAKVEEYIRSVMYPT</sequence>
<dbReference type="InterPro" id="IPR002885">
    <property type="entry name" value="PPR_rpt"/>
</dbReference>
<comment type="subunit">
    <text evidence="4">Binds to mitochondrial small subunit 15S rRNA.</text>
</comment>
<feature type="repeat" description="PPR" evidence="6">
    <location>
        <begin position="509"/>
        <end position="543"/>
    </location>
</feature>
<gene>
    <name evidence="8" type="ORF">EC973_008294</name>
</gene>
<dbReference type="InterPro" id="IPR033443">
    <property type="entry name" value="PROP1-like_PPR_dom"/>
</dbReference>
<dbReference type="AlphaFoldDB" id="A0A8H7BYM8"/>
<organism evidence="8 9">
    <name type="scientific">Apophysomyces ossiformis</name>
    <dbReference type="NCBI Taxonomy" id="679940"/>
    <lineage>
        <taxon>Eukaryota</taxon>
        <taxon>Fungi</taxon>
        <taxon>Fungi incertae sedis</taxon>
        <taxon>Mucoromycota</taxon>
        <taxon>Mucoromycotina</taxon>
        <taxon>Mucoromycetes</taxon>
        <taxon>Mucorales</taxon>
        <taxon>Mucorineae</taxon>
        <taxon>Mucoraceae</taxon>
        <taxon>Apophysomyces</taxon>
    </lineage>
</organism>
<feature type="domain" description="PROP1-like PPR" evidence="7">
    <location>
        <begin position="279"/>
        <end position="410"/>
    </location>
</feature>
<dbReference type="InterPro" id="IPR011990">
    <property type="entry name" value="TPR-like_helical_dom_sf"/>
</dbReference>
<feature type="repeat" description="PPR" evidence="6">
    <location>
        <begin position="294"/>
        <end position="328"/>
    </location>
</feature>
<protein>
    <recommendedName>
        <fullName evidence="7">PROP1-like PPR domain-containing protein</fullName>
    </recommendedName>
</protein>
<dbReference type="Pfam" id="PF13812">
    <property type="entry name" value="PPR_3"/>
    <property type="match status" value="1"/>
</dbReference>
<reference evidence="8" key="1">
    <citation type="submission" date="2020-01" db="EMBL/GenBank/DDBJ databases">
        <title>Genome Sequencing of Three Apophysomyces-Like Fungal Strains Confirms a Novel Fungal Genus in the Mucoromycota with divergent Burkholderia-like Endosymbiotic Bacteria.</title>
        <authorList>
            <person name="Stajich J.E."/>
            <person name="Macias A.M."/>
            <person name="Carter-House D."/>
            <person name="Lovett B."/>
            <person name="Kasson L.R."/>
            <person name="Berry K."/>
            <person name="Grigoriev I."/>
            <person name="Chang Y."/>
            <person name="Spatafora J."/>
            <person name="Kasson M.T."/>
        </authorList>
    </citation>
    <scope>NUCLEOTIDE SEQUENCE</scope>
    <source>
        <strain evidence="8">NRRL A-21654</strain>
    </source>
</reference>
<evidence type="ECO:0000313" key="9">
    <source>
        <dbReference type="Proteomes" id="UP000605846"/>
    </source>
</evidence>
<dbReference type="PANTHER" id="PTHR47447">
    <property type="entry name" value="OS03G0856100 PROTEIN"/>
    <property type="match status" value="1"/>
</dbReference>
<dbReference type="EMBL" id="JABAYA010000007">
    <property type="protein sequence ID" value="KAF7731779.1"/>
    <property type="molecule type" value="Genomic_DNA"/>
</dbReference>
<evidence type="ECO:0000313" key="8">
    <source>
        <dbReference type="EMBL" id="KAF7731779.1"/>
    </source>
</evidence>
<evidence type="ECO:0000256" key="5">
    <source>
        <dbReference type="PROSITE-ProRule" id="PRU00339"/>
    </source>
</evidence>
<comment type="caution">
    <text evidence="8">The sequence shown here is derived from an EMBL/GenBank/DDBJ whole genome shotgun (WGS) entry which is preliminary data.</text>
</comment>
<proteinExistence type="inferred from homology"/>
<accession>A0A8H7BYM8</accession>
<evidence type="ECO:0000256" key="2">
    <source>
        <dbReference type="ARBA" id="ARBA00022737"/>
    </source>
</evidence>
<evidence type="ECO:0000256" key="1">
    <source>
        <dbReference type="ARBA" id="ARBA00006192"/>
    </source>
</evidence>
<evidence type="ECO:0000256" key="3">
    <source>
        <dbReference type="ARBA" id="ARBA00044493"/>
    </source>
</evidence>
<comment type="similarity">
    <text evidence="1">Belongs to the CCM1 family.</text>
</comment>
<dbReference type="Gene3D" id="1.25.40.10">
    <property type="entry name" value="Tetratricopeptide repeat domain"/>
    <property type="match status" value="3"/>
</dbReference>
<feature type="repeat" description="PPR" evidence="6">
    <location>
        <begin position="399"/>
        <end position="433"/>
    </location>
</feature>
<evidence type="ECO:0000256" key="4">
    <source>
        <dbReference type="ARBA" id="ARBA00044511"/>
    </source>
</evidence>
<dbReference type="NCBIfam" id="TIGR00756">
    <property type="entry name" value="PPR"/>
    <property type="match status" value="5"/>
</dbReference>
<dbReference type="OrthoDB" id="185373at2759"/>
<keyword evidence="5" id="KW-0802">TPR repeat</keyword>
<dbReference type="InterPro" id="IPR019734">
    <property type="entry name" value="TPR_rpt"/>
</dbReference>
<dbReference type="Proteomes" id="UP000605846">
    <property type="component" value="Unassembled WGS sequence"/>
</dbReference>